<dbReference type="Gene3D" id="6.10.340.10">
    <property type="match status" value="1"/>
</dbReference>
<dbReference type="SUPFAM" id="SSF158472">
    <property type="entry name" value="HAMP domain-like"/>
    <property type="match status" value="1"/>
</dbReference>
<dbReference type="InterPro" id="IPR003594">
    <property type="entry name" value="HATPase_dom"/>
</dbReference>
<evidence type="ECO:0000256" key="2">
    <source>
        <dbReference type="ARBA" id="ARBA00004651"/>
    </source>
</evidence>
<keyword evidence="10" id="KW-0067">ATP-binding</keyword>
<evidence type="ECO:0000259" key="17">
    <source>
        <dbReference type="PROSITE" id="PS50885"/>
    </source>
</evidence>
<evidence type="ECO:0000256" key="3">
    <source>
        <dbReference type="ARBA" id="ARBA00012438"/>
    </source>
</evidence>
<dbReference type="SUPFAM" id="SSF55874">
    <property type="entry name" value="ATPase domain of HSP90 chaperone/DNA topoisomerase II/histidine kinase"/>
    <property type="match status" value="1"/>
</dbReference>
<dbReference type="InterPro" id="IPR003660">
    <property type="entry name" value="HAMP_dom"/>
</dbReference>
<reference evidence="18 19" key="1">
    <citation type="submission" date="2016-11" db="EMBL/GenBank/DDBJ databases">
        <authorList>
            <person name="Jaros S."/>
            <person name="Januszkiewicz K."/>
            <person name="Wedrychowicz H."/>
        </authorList>
    </citation>
    <scope>NUCLEOTIDE SEQUENCE [LARGE SCALE GENOMIC DNA]</scope>
    <source>
        <strain evidence="18 19">DSM 3089</strain>
    </source>
</reference>
<dbReference type="CDD" id="cd00075">
    <property type="entry name" value="HATPase"/>
    <property type="match status" value="1"/>
</dbReference>
<feature type="transmembrane region" description="Helical" evidence="15">
    <location>
        <begin position="6"/>
        <end position="28"/>
    </location>
</feature>
<keyword evidence="8" id="KW-0547">Nucleotide-binding</keyword>
<dbReference type="FunFam" id="1.10.287.130:FF:000001">
    <property type="entry name" value="Two-component sensor histidine kinase"/>
    <property type="match status" value="1"/>
</dbReference>
<dbReference type="PROSITE" id="PS50885">
    <property type="entry name" value="HAMP"/>
    <property type="match status" value="1"/>
</dbReference>
<dbReference type="InterPro" id="IPR003661">
    <property type="entry name" value="HisK_dim/P_dom"/>
</dbReference>
<dbReference type="InterPro" id="IPR004358">
    <property type="entry name" value="Sig_transdc_His_kin-like_C"/>
</dbReference>
<sequence>MKSIRVKLFIGITLILSIFFSGVLIYGLNFKNYFQKEKFHEMESVISSIEEHLPNASNEDLINLVDSLSTTYNVQIDIKDALTERAIYSTHKIGRNSNMNNAGMLKNRFEILKNLGVKNKISRELLRDKSTGIDFLTSSKAIKSTEYSVVVRTPISVMDDAVKKSVSFLMLIFLPITIIVLLAVVLFSKTFTKPIIEITKKTSKIKDLNFSDDLNVLRQDELGVLATSVNDLSHNIEFTLKELNEKNLELEEMIKREQLNHHLSKKFVSDISHELKSPISVISGYAQALEAGFMSSKEDSDYYISVINEESQRMSVIVNDLLDLYKLQSKTFTLNLKKINLCNLVKSIIKKNQLIIENENINLITELEEVNVIGDKVRLEQAIQNYINNALSHIDDNKILKISISKDTTSTYISIYNSGKNISNEDMSTIWERFVRVDKVRNYKENRVGLGLSIVSEIVKLHKGTYGVSNKDNGVEFWIKLDLCL</sequence>
<keyword evidence="7 15" id="KW-0812">Transmembrane</keyword>
<feature type="domain" description="HAMP" evidence="17">
    <location>
        <begin position="189"/>
        <end position="241"/>
    </location>
</feature>
<dbReference type="STRING" id="1121306.SAMN02745196_02051"/>
<evidence type="ECO:0000256" key="8">
    <source>
        <dbReference type="ARBA" id="ARBA00022741"/>
    </source>
</evidence>
<evidence type="ECO:0000313" key="19">
    <source>
        <dbReference type="Proteomes" id="UP000184526"/>
    </source>
</evidence>
<dbReference type="GO" id="GO:0005886">
    <property type="term" value="C:plasma membrane"/>
    <property type="evidence" value="ECO:0007669"/>
    <property type="project" value="UniProtKB-SubCell"/>
</dbReference>
<keyword evidence="11 15" id="KW-1133">Transmembrane helix</keyword>
<feature type="transmembrane region" description="Helical" evidence="15">
    <location>
        <begin position="168"/>
        <end position="187"/>
    </location>
</feature>
<dbReference type="SUPFAM" id="SSF47384">
    <property type="entry name" value="Homodimeric domain of signal transducing histidine kinase"/>
    <property type="match status" value="1"/>
</dbReference>
<name>A0A1M5X716_9CLOT</name>
<evidence type="ECO:0000256" key="4">
    <source>
        <dbReference type="ARBA" id="ARBA00022475"/>
    </source>
</evidence>
<evidence type="ECO:0000256" key="14">
    <source>
        <dbReference type="SAM" id="Coils"/>
    </source>
</evidence>
<comment type="catalytic activity">
    <reaction evidence="1">
        <text>ATP + protein L-histidine = ADP + protein N-phospho-L-histidine.</text>
        <dbReference type="EC" id="2.7.13.3"/>
    </reaction>
</comment>
<evidence type="ECO:0000256" key="9">
    <source>
        <dbReference type="ARBA" id="ARBA00022777"/>
    </source>
</evidence>
<evidence type="ECO:0000256" key="15">
    <source>
        <dbReference type="SAM" id="Phobius"/>
    </source>
</evidence>
<evidence type="ECO:0000256" key="11">
    <source>
        <dbReference type="ARBA" id="ARBA00022989"/>
    </source>
</evidence>
<dbReference type="Gene3D" id="1.10.287.130">
    <property type="match status" value="1"/>
</dbReference>
<dbReference type="PANTHER" id="PTHR45528">
    <property type="entry name" value="SENSOR HISTIDINE KINASE CPXA"/>
    <property type="match status" value="1"/>
</dbReference>
<evidence type="ECO:0000256" key="7">
    <source>
        <dbReference type="ARBA" id="ARBA00022692"/>
    </source>
</evidence>
<evidence type="ECO:0000256" key="6">
    <source>
        <dbReference type="ARBA" id="ARBA00022679"/>
    </source>
</evidence>
<keyword evidence="9 18" id="KW-0418">Kinase</keyword>
<evidence type="ECO:0000313" key="18">
    <source>
        <dbReference type="EMBL" id="SHH95442.1"/>
    </source>
</evidence>
<dbReference type="SMART" id="SM00388">
    <property type="entry name" value="HisKA"/>
    <property type="match status" value="1"/>
</dbReference>
<accession>A0A1M5X716</accession>
<dbReference type="EMBL" id="FQXP01000007">
    <property type="protein sequence ID" value="SHH95442.1"/>
    <property type="molecule type" value="Genomic_DNA"/>
</dbReference>
<keyword evidence="12" id="KW-0902">Two-component regulatory system</keyword>
<dbReference type="InterPro" id="IPR048590">
    <property type="entry name" value="CusS-like_sensor"/>
</dbReference>
<dbReference type="PRINTS" id="PR00344">
    <property type="entry name" value="BCTRLSENSOR"/>
</dbReference>
<dbReference type="InterPro" id="IPR036097">
    <property type="entry name" value="HisK_dim/P_sf"/>
</dbReference>
<evidence type="ECO:0000259" key="16">
    <source>
        <dbReference type="PROSITE" id="PS50109"/>
    </source>
</evidence>
<dbReference type="SMART" id="SM00387">
    <property type="entry name" value="HATPase_c"/>
    <property type="match status" value="1"/>
</dbReference>
<organism evidence="18 19">
    <name type="scientific">Clostridium collagenovorans DSM 3089</name>
    <dbReference type="NCBI Taxonomy" id="1121306"/>
    <lineage>
        <taxon>Bacteria</taxon>
        <taxon>Bacillati</taxon>
        <taxon>Bacillota</taxon>
        <taxon>Clostridia</taxon>
        <taxon>Eubacteriales</taxon>
        <taxon>Clostridiaceae</taxon>
        <taxon>Clostridium</taxon>
    </lineage>
</organism>
<evidence type="ECO:0000256" key="1">
    <source>
        <dbReference type="ARBA" id="ARBA00000085"/>
    </source>
</evidence>
<dbReference type="SMART" id="SM00304">
    <property type="entry name" value="HAMP"/>
    <property type="match status" value="1"/>
</dbReference>
<dbReference type="InterPro" id="IPR050398">
    <property type="entry name" value="HssS/ArlS-like"/>
</dbReference>
<evidence type="ECO:0000256" key="12">
    <source>
        <dbReference type="ARBA" id="ARBA00023012"/>
    </source>
</evidence>
<dbReference type="GO" id="GO:0000155">
    <property type="term" value="F:phosphorelay sensor kinase activity"/>
    <property type="evidence" value="ECO:0007669"/>
    <property type="project" value="InterPro"/>
</dbReference>
<dbReference type="PANTHER" id="PTHR45528:SF1">
    <property type="entry name" value="SENSOR HISTIDINE KINASE CPXA"/>
    <property type="match status" value="1"/>
</dbReference>
<keyword evidence="6" id="KW-0808">Transferase</keyword>
<evidence type="ECO:0000256" key="10">
    <source>
        <dbReference type="ARBA" id="ARBA00022840"/>
    </source>
</evidence>
<keyword evidence="13 15" id="KW-0472">Membrane</keyword>
<dbReference type="RefSeq" id="WP_072831923.1">
    <property type="nucleotide sequence ID" value="NZ_FQXP01000007.1"/>
</dbReference>
<dbReference type="Gene3D" id="3.30.565.10">
    <property type="entry name" value="Histidine kinase-like ATPase, C-terminal domain"/>
    <property type="match status" value="1"/>
</dbReference>
<dbReference type="Pfam" id="PF00672">
    <property type="entry name" value="HAMP"/>
    <property type="match status" value="1"/>
</dbReference>
<dbReference type="Pfam" id="PF00512">
    <property type="entry name" value="HisKA"/>
    <property type="match status" value="1"/>
</dbReference>
<feature type="domain" description="Histidine kinase" evidence="16">
    <location>
        <begin position="270"/>
        <end position="485"/>
    </location>
</feature>
<dbReference type="CDD" id="cd06225">
    <property type="entry name" value="HAMP"/>
    <property type="match status" value="1"/>
</dbReference>
<evidence type="ECO:0000256" key="5">
    <source>
        <dbReference type="ARBA" id="ARBA00022553"/>
    </source>
</evidence>
<feature type="coiled-coil region" evidence="14">
    <location>
        <begin position="229"/>
        <end position="260"/>
    </location>
</feature>
<keyword evidence="4" id="KW-1003">Cell membrane</keyword>
<dbReference type="EC" id="2.7.13.3" evidence="3"/>
<keyword evidence="5" id="KW-0597">Phosphoprotein</keyword>
<dbReference type="InterPro" id="IPR036890">
    <property type="entry name" value="HATPase_C_sf"/>
</dbReference>
<keyword evidence="14" id="KW-0175">Coiled coil</keyword>
<protein>
    <recommendedName>
        <fullName evidence="3">histidine kinase</fullName>
        <ecNumber evidence="3">2.7.13.3</ecNumber>
    </recommendedName>
</protein>
<dbReference type="Pfam" id="PF21085">
    <property type="entry name" value="CusS"/>
    <property type="match status" value="1"/>
</dbReference>
<evidence type="ECO:0000256" key="13">
    <source>
        <dbReference type="ARBA" id="ARBA00023136"/>
    </source>
</evidence>
<dbReference type="Pfam" id="PF02518">
    <property type="entry name" value="HATPase_c"/>
    <property type="match status" value="1"/>
</dbReference>
<dbReference type="OrthoDB" id="9762826at2"/>
<dbReference type="AlphaFoldDB" id="A0A1M5X716"/>
<dbReference type="InterPro" id="IPR005467">
    <property type="entry name" value="His_kinase_dom"/>
</dbReference>
<dbReference type="CDD" id="cd00082">
    <property type="entry name" value="HisKA"/>
    <property type="match status" value="1"/>
</dbReference>
<proteinExistence type="predicted"/>
<dbReference type="Proteomes" id="UP000184526">
    <property type="component" value="Unassembled WGS sequence"/>
</dbReference>
<gene>
    <name evidence="18" type="ORF">SAMN02745196_02051</name>
</gene>
<dbReference type="PROSITE" id="PS50109">
    <property type="entry name" value="HIS_KIN"/>
    <property type="match status" value="1"/>
</dbReference>
<comment type="subcellular location">
    <subcellularLocation>
        <location evidence="2">Cell membrane</location>
        <topology evidence="2">Multi-pass membrane protein</topology>
    </subcellularLocation>
</comment>
<keyword evidence="19" id="KW-1185">Reference proteome</keyword>
<dbReference type="GO" id="GO:0005524">
    <property type="term" value="F:ATP binding"/>
    <property type="evidence" value="ECO:0007669"/>
    <property type="project" value="UniProtKB-KW"/>
</dbReference>